<dbReference type="EMBL" id="JBEPSB010000024">
    <property type="protein sequence ID" value="MET4562779.1"/>
    <property type="molecule type" value="Genomic_DNA"/>
</dbReference>
<dbReference type="Pfam" id="PF13427">
    <property type="entry name" value="AadA_C"/>
    <property type="match status" value="1"/>
</dbReference>
<evidence type="ECO:0000259" key="3">
    <source>
        <dbReference type="Pfam" id="PF13427"/>
    </source>
</evidence>
<protein>
    <recommendedName>
        <fullName evidence="6">Adenylyltransferase AadA C-terminal domain-containing protein</fullName>
    </recommendedName>
</protein>
<feature type="domain" description="Adenylyltransferase AadA C-terminal" evidence="3">
    <location>
        <begin position="195"/>
        <end position="258"/>
    </location>
</feature>
<evidence type="ECO:0000256" key="1">
    <source>
        <dbReference type="ARBA" id="ARBA00022679"/>
    </source>
</evidence>
<dbReference type="RefSeq" id="WP_354472762.1">
    <property type="nucleotide sequence ID" value="NZ_JBEPSB010000024.1"/>
</dbReference>
<comment type="caution">
    <text evidence="4">The sequence shown here is derived from an EMBL/GenBank/DDBJ whole genome shotgun (WGS) entry which is preliminary data.</text>
</comment>
<proteinExistence type="predicted"/>
<evidence type="ECO:0000313" key="5">
    <source>
        <dbReference type="Proteomes" id="UP001549363"/>
    </source>
</evidence>
<feature type="domain" description="Polymerase nucleotidyl transferase" evidence="2">
    <location>
        <begin position="29"/>
        <end position="79"/>
    </location>
</feature>
<dbReference type="InterPro" id="IPR002934">
    <property type="entry name" value="Polymerase_NTP_transf_dom"/>
</dbReference>
<dbReference type="SUPFAM" id="SSF81301">
    <property type="entry name" value="Nucleotidyltransferase"/>
    <property type="match status" value="1"/>
</dbReference>
<dbReference type="Gene3D" id="3.30.460.10">
    <property type="entry name" value="Beta Polymerase, domain 2"/>
    <property type="match status" value="1"/>
</dbReference>
<evidence type="ECO:0008006" key="6">
    <source>
        <dbReference type="Google" id="ProtNLM"/>
    </source>
</evidence>
<evidence type="ECO:0000259" key="2">
    <source>
        <dbReference type="Pfam" id="PF01909"/>
    </source>
</evidence>
<dbReference type="Pfam" id="PF01909">
    <property type="entry name" value="NTP_transf_2"/>
    <property type="match status" value="1"/>
</dbReference>
<dbReference type="InterPro" id="IPR025184">
    <property type="entry name" value="AadA_C"/>
</dbReference>
<evidence type="ECO:0000313" key="4">
    <source>
        <dbReference type="EMBL" id="MET4562779.1"/>
    </source>
</evidence>
<keyword evidence="1" id="KW-0808">Transferase</keyword>
<organism evidence="4 5">
    <name type="scientific">Lysinibacillus parviboronicapiens</name>
    <dbReference type="NCBI Taxonomy" id="436516"/>
    <lineage>
        <taxon>Bacteria</taxon>
        <taxon>Bacillati</taxon>
        <taxon>Bacillota</taxon>
        <taxon>Bacilli</taxon>
        <taxon>Bacillales</taxon>
        <taxon>Bacillaceae</taxon>
        <taxon>Lysinibacillus</taxon>
    </lineage>
</organism>
<name>A0ABV2PPQ2_9BACI</name>
<dbReference type="InterPro" id="IPR043519">
    <property type="entry name" value="NT_sf"/>
</dbReference>
<dbReference type="Proteomes" id="UP001549363">
    <property type="component" value="Unassembled WGS sequence"/>
</dbReference>
<dbReference type="CDD" id="cd05403">
    <property type="entry name" value="NT_KNTase_like"/>
    <property type="match status" value="1"/>
</dbReference>
<accession>A0ABV2PPQ2</accession>
<gene>
    <name evidence="4" type="ORF">ABIA69_003970</name>
</gene>
<reference evidence="4 5" key="1">
    <citation type="submission" date="2024-06" db="EMBL/GenBank/DDBJ databases">
        <title>Sorghum-associated microbial communities from plants grown in Nebraska, USA.</title>
        <authorList>
            <person name="Schachtman D."/>
        </authorList>
    </citation>
    <scope>NUCLEOTIDE SEQUENCE [LARGE SCALE GENOMIC DNA]</scope>
    <source>
        <strain evidence="4 5">736</strain>
    </source>
</reference>
<keyword evidence="5" id="KW-1185">Reference proteome</keyword>
<sequence>MNVSVPTPVQNILNDYISNFQKQIPHTLEALYLHGSIALNAYTEGSSDIDFIAVMNRSLTESDVKVIAVLHKDLNQKYKKIAMDGSYLPVDSVGKEQAEVKNCLYVNEGKIKWSNDGINPVTWWILKNNGITIMGPDVTTLDFNVDESILVDYVKENMNTYWLNRLKTMKKYKTIAFLIPNKFIDREVAWSITGMLRQFYTLREHNIASKIDASSYAINHIPERWHNIINEAVNIQEGINRRYCKSKKQRIEDTIQCMNYILNTCNSMNE</sequence>